<dbReference type="RefSeq" id="WP_377100005.1">
    <property type="nucleotide sequence ID" value="NZ_JBHTHU010000006.1"/>
</dbReference>
<sequence length="316" mass="36528">MIIQINPTKQVPKINEDILTTLAYFDMFNYPLVAGEINLFLRNKYQQNDFDNALSGLVSNRLVFQFGIFYSLKNDHANIEKRRNGNKKADELIKVAERVGNLLIKFPYVRGLAISGSLSKNFADDHSDIDLFIITSANRLWIARTLMHAFKKLTYLVNKQDCFCMNYYVDEKQMEIAEKNIYTAIEIVTLIPLQGDAIMEKFYATNNWTHQWLPNKIMRVSSAKPLRFNALKQSIEAAFNNRLGDTIDNLLMKITAKRWLKKTQLNKLNAHGGIMAMATGKHYAKPDPENFQTRLLRQYDVKMSHILHRPESSMAQ</sequence>
<evidence type="ECO:0000313" key="1">
    <source>
        <dbReference type="EMBL" id="MFD0750598.1"/>
    </source>
</evidence>
<organism evidence="1 2">
    <name type="scientific">Mucilaginibacter calamicampi</name>
    <dbReference type="NCBI Taxonomy" id="1302352"/>
    <lineage>
        <taxon>Bacteria</taxon>
        <taxon>Pseudomonadati</taxon>
        <taxon>Bacteroidota</taxon>
        <taxon>Sphingobacteriia</taxon>
        <taxon>Sphingobacteriales</taxon>
        <taxon>Sphingobacteriaceae</taxon>
        <taxon>Mucilaginibacter</taxon>
    </lineage>
</organism>
<gene>
    <name evidence="1" type="ORF">ACFQZS_10615</name>
</gene>
<proteinExistence type="predicted"/>
<dbReference type="Proteomes" id="UP001596958">
    <property type="component" value="Unassembled WGS sequence"/>
</dbReference>
<dbReference type="SUPFAM" id="SSF81301">
    <property type="entry name" value="Nucleotidyltransferase"/>
    <property type="match status" value="1"/>
</dbReference>
<dbReference type="EMBL" id="JBHTHU010000006">
    <property type="protein sequence ID" value="MFD0750598.1"/>
    <property type="molecule type" value="Genomic_DNA"/>
</dbReference>
<name>A0ABW2YXP7_9SPHI</name>
<comment type="caution">
    <text evidence="1">The sequence shown here is derived from an EMBL/GenBank/DDBJ whole genome shotgun (WGS) entry which is preliminary data.</text>
</comment>
<dbReference type="Gene3D" id="3.30.460.10">
    <property type="entry name" value="Beta Polymerase, domain 2"/>
    <property type="match status" value="1"/>
</dbReference>
<protein>
    <recommendedName>
        <fullName evidence="3">Polymerase nucleotidyl transferase domain-containing protein</fullName>
    </recommendedName>
</protein>
<accession>A0ABW2YXP7</accession>
<keyword evidence="2" id="KW-1185">Reference proteome</keyword>
<dbReference type="InterPro" id="IPR043519">
    <property type="entry name" value="NT_sf"/>
</dbReference>
<evidence type="ECO:0008006" key="3">
    <source>
        <dbReference type="Google" id="ProtNLM"/>
    </source>
</evidence>
<evidence type="ECO:0000313" key="2">
    <source>
        <dbReference type="Proteomes" id="UP001596958"/>
    </source>
</evidence>
<reference evidence="2" key="1">
    <citation type="journal article" date="2019" name="Int. J. Syst. Evol. Microbiol.">
        <title>The Global Catalogue of Microorganisms (GCM) 10K type strain sequencing project: providing services to taxonomists for standard genome sequencing and annotation.</title>
        <authorList>
            <consortium name="The Broad Institute Genomics Platform"/>
            <consortium name="The Broad Institute Genome Sequencing Center for Infectious Disease"/>
            <person name="Wu L."/>
            <person name="Ma J."/>
        </authorList>
    </citation>
    <scope>NUCLEOTIDE SEQUENCE [LARGE SCALE GENOMIC DNA]</scope>
    <source>
        <strain evidence="2">CCUG 63418</strain>
    </source>
</reference>